<dbReference type="EMBL" id="JAFCLK010000007">
    <property type="protein sequence ID" value="MBR1135791.1"/>
    <property type="molecule type" value="Genomic_DNA"/>
</dbReference>
<evidence type="ECO:0000313" key="1">
    <source>
        <dbReference type="EMBL" id="MBR1135791.1"/>
    </source>
</evidence>
<organism evidence="1 2">
    <name type="scientific">Bradyrhizobium denitrificans</name>
    <dbReference type="NCBI Taxonomy" id="2734912"/>
    <lineage>
        <taxon>Bacteria</taxon>
        <taxon>Pseudomonadati</taxon>
        <taxon>Pseudomonadota</taxon>
        <taxon>Alphaproteobacteria</taxon>
        <taxon>Hyphomicrobiales</taxon>
        <taxon>Nitrobacteraceae</taxon>
        <taxon>Bradyrhizobium</taxon>
    </lineage>
</organism>
<sequence>MTERAASADFLTAFATGWPEREPHLMVLSLTTQKGVQDFAMTREQALLIAKTIKRTAAQLAPAPAGGPVPGVKRA</sequence>
<dbReference type="Proteomes" id="UP001314635">
    <property type="component" value="Unassembled WGS sequence"/>
</dbReference>
<dbReference type="RefSeq" id="WP_012044391.1">
    <property type="nucleotide sequence ID" value="NZ_JABFDP010000008.1"/>
</dbReference>
<evidence type="ECO:0000313" key="2">
    <source>
        <dbReference type="Proteomes" id="UP001314635"/>
    </source>
</evidence>
<comment type="caution">
    <text evidence="1">The sequence shown here is derived from an EMBL/GenBank/DDBJ whole genome shotgun (WGS) entry which is preliminary data.</text>
</comment>
<gene>
    <name evidence="1" type="ORF">JQ619_08435</name>
</gene>
<accession>A0ABS5G3R4</accession>
<name>A0ABS5G3R4_9BRAD</name>
<reference evidence="2" key="1">
    <citation type="journal article" date="2021" name="ISME J.">
        <title>Evolutionary origin and ecological implication of a unique nif island in free-living Bradyrhizobium lineages.</title>
        <authorList>
            <person name="Tao J."/>
        </authorList>
    </citation>
    <scope>NUCLEOTIDE SEQUENCE [LARGE SCALE GENOMIC DNA]</scope>
    <source>
        <strain evidence="2">SZCCT0094</strain>
    </source>
</reference>
<proteinExistence type="predicted"/>
<keyword evidence="2" id="KW-1185">Reference proteome</keyword>
<protein>
    <submittedName>
        <fullName evidence="1">Uncharacterized protein</fullName>
    </submittedName>
</protein>